<evidence type="ECO:0000256" key="1">
    <source>
        <dbReference type="SAM" id="Coils"/>
    </source>
</evidence>
<feature type="compositionally biased region" description="Basic and acidic residues" evidence="2">
    <location>
        <begin position="20"/>
        <end position="40"/>
    </location>
</feature>
<accession>S8DQL6</accession>
<reference evidence="3 4" key="1">
    <citation type="journal article" date="2012" name="Science">
        <title>The Paleozoic origin of enzymatic lignin decomposition reconstructed from 31 fungal genomes.</title>
        <authorList>
            <person name="Floudas D."/>
            <person name="Binder M."/>
            <person name="Riley R."/>
            <person name="Barry K."/>
            <person name="Blanchette R.A."/>
            <person name="Henrissat B."/>
            <person name="Martinez A.T."/>
            <person name="Otillar R."/>
            <person name="Spatafora J.W."/>
            <person name="Yadav J.S."/>
            <person name="Aerts A."/>
            <person name="Benoit I."/>
            <person name="Boyd A."/>
            <person name="Carlson A."/>
            <person name="Copeland A."/>
            <person name="Coutinho P.M."/>
            <person name="de Vries R.P."/>
            <person name="Ferreira P."/>
            <person name="Findley K."/>
            <person name="Foster B."/>
            <person name="Gaskell J."/>
            <person name="Glotzer D."/>
            <person name="Gorecki P."/>
            <person name="Heitman J."/>
            <person name="Hesse C."/>
            <person name="Hori C."/>
            <person name="Igarashi K."/>
            <person name="Jurgens J.A."/>
            <person name="Kallen N."/>
            <person name="Kersten P."/>
            <person name="Kohler A."/>
            <person name="Kuees U."/>
            <person name="Kumar T.K.A."/>
            <person name="Kuo A."/>
            <person name="LaButti K."/>
            <person name="Larrondo L.F."/>
            <person name="Lindquist E."/>
            <person name="Ling A."/>
            <person name="Lombard V."/>
            <person name="Lucas S."/>
            <person name="Lundell T."/>
            <person name="Martin R."/>
            <person name="McLaughlin D.J."/>
            <person name="Morgenstern I."/>
            <person name="Morin E."/>
            <person name="Murat C."/>
            <person name="Nagy L.G."/>
            <person name="Nolan M."/>
            <person name="Ohm R.A."/>
            <person name="Patyshakuliyeva A."/>
            <person name="Rokas A."/>
            <person name="Ruiz-Duenas F.J."/>
            <person name="Sabat G."/>
            <person name="Salamov A."/>
            <person name="Samejima M."/>
            <person name="Schmutz J."/>
            <person name="Slot J.C."/>
            <person name="St John F."/>
            <person name="Stenlid J."/>
            <person name="Sun H."/>
            <person name="Sun S."/>
            <person name="Syed K."/>
            <person name="Tsang A."/>
            <person name="Wiebenga A."/>
            <person name="Young D."/>
            <person name="Pisabarro A."/>
            <person name="Eastwood D.C."/>
            <person name="Martin F."/>
            <person name="Cullen D."/>
            <person name="Grigoriev I.V."/>
            <person name="Hibbett D.S."/>
        </authorList>
    </citation>
    <scope>NUCLEOTIDE SEQUENCE</scope>
    <source>
        <strain evidence="4">FP-58527</strain>
    </source>
</reference>
<dbReference type="EMBL" id="KE504218">
    <property type="protein sequence ID" value="EPS94977.1"/>
    <property type="molecule type" value="Genomic_DNA"/>
</dbReference>
<dbReference type="OrthoDB" id="3070390at2759"/>
<feature type="coiled-coil region" evidence="1">
    <location>
        <begin position="139"/>
        <end position="187"/>
    </location>
</feature>
<name>S8DQL6_FOMSC</name>
<dbReference type="STRING" id="743788.S8DQL6"/>
<evidence type="ECO:0000256" key="2">
    <source>
        <dbReference type="SAM" id="MobiDB-lite"/>
    </source>
</evidence>
<dbReference type="AlphaFoldDB" id="S8DQL6"/>
<dbReference type="InParanoid" id="S8DQL6"/>
<dbReference type="eggNOG" id="ENOG502RCRC">
    <property type="taxonomic scope" value="Eukaryota"/>
</dbReference>
<protein>
    <submittedName>
        <fullName evidence="3">Uncharacterized protein</fullName>
    </submittedName>
</protein>
<feature type="region of interest" description="Disordered" evidence="2">
    <location>
        <begin position="1"/>
        <end position="100"/>
    </location>
</feature>
<sequence>MAPRPKSKWSSQPLDFAPLKQEERSYDSALHVPREQRERPLSSTHGSPQTPHALPPRPSFSSSSRMSTAVPPSPTFSTQSARTSVTSLHPEPEPGAGDLIYERSELGGRISTLFAREKVLAQELAHRGVHLPPSSAEKREAMQREIASLRERIVEESHARRAAELALQQERRRRERAEAVMHDVRRECNAPFVVPSLFDAFAEISRLTGEMISVGAGAK</sequence>
<organism evidence="3 4">
    <name type="scientific">Fomitopsis schrenkii</name>
    <name type="common">Brown rot fungus</name>
    <dbReference type="NCBI Taxonomy" id="2126942"/>
    <lineage>
        <taxon>Eukaryota</taxon>
        <taxon>Fungi</taxon>
        <taxon>Dikarya</taxon>
        <taxon>Basidiomycota</taxon>
        <taxon>Agaricomycotina</taxon>
        <taxon>Agaricomycetes</taxon>
        <taxon>Polyporales</taxon>
        <taxon>Fomitopsis</taxon>
    </lineage>
</organism>
<feature type="compositionally biased region" description="Polar residues" evidence="2">
    <location>
        <begin position="75"/>
        <end position="87"/>
    </location>
</feature>
<keyword evidence="4" id="KW-1185">Reference proteome</keyword>
<keyword evidence="1" id="KW-0175">Coiled coil</keyword>
<evidence type="ECO:0000313" key="3">
    <source>
        <dbReference type="EMBL" id="EPS94977.1"/>
    </source>
</evidence>
<dbReference type="Proteomes" id="UP000015241">
    <property type="component" value="Unassembled WGS sequence"/>
</dbReference>
<dbReference type="HOGENOM" id="CLU_1261548_0_0_1"/>
<evidence type="ECO:0000313" key="4">
    <source>
        <dbReference type="Proteomes" id="UP000015241"/>
    </source>
</evidence>
<feature type="compositionally biased region" description="Polar residues" evidence="2">
    <location>
        <begin position="41"/>
        <end position="50"/>
    </location>
</feature>
<gene>
    <name evidence="3" type="ORF">FOMPIDRAFT_1054603</name>
</gene>
<proteinExistence type="predicted"/>